<protein>
    <submittedName>
        <fullName evidence="1">Uncharacterized protein</fullName>
    </submittedName>
</protein>
<comment type="caution">
    <text evidence="1">The sequence shown here is derived from an EMBL/GenBank/DDBJ whole genome shotgun (WGS) entry which is preliminary data.</text>
</comment>
<proteinExistence type="predicted"/>
<dbReference type="Proteomes" id="UP001254257">
    <property type="component" value="Unassembled WGS sequence"/>
</dbReference>
<dbReference type="RefSeq" id="WP_316018771.1">
    <property type="nucleotide sequence ID" value="NZ_JAWDID010000018.1"/>
</dbReference>
<organism evidence="1 2">
    <name type="scientific">Bosea rubneri</name>
    <dbReference type="NCBI Taxonomy" id="3075434"/>
    <lineage>
        <taxon>Bacteria</taxon>
        <taxon>Pseudomonadati</taxon>
        <taxon>Pseudomonadota</taxon>
        <taxon>Alphaproteobacteria</taxon>
        <taxon>Hyphomicrobiales</taxon>
        <taxon>Boseaceae</taxon>
        <taxon>Bosea</taxon>
    </lineage>
</organism>
<dbReference type="EMBL" id="JAWDID010000018">
    <property type="protein sequence ID" value="MDU0340929.1"/>
    <property type="molecule type" value="Genomic_DNA"/>
</dbReference>
<name>A0ABU3S814_9HYPH</name>
<evidence type="ECO:0000313" key="1">
    <source>
        <dbReference type="EMBL" id="MDU0340929.1"/>
    </source>
</evidence>
<reference evidence="1 2" key="1">
    <citation type="submission" date="2023-09" db="EMBL/GenBank/DDBJ databases">
        <title>Whole genome shotgun sequencing (WGS) of Bosea sp. ZW T0_25, isolated from stored onions (Allium cepa).</title>
        <authorList>
            <person name="Stoll D.A."/>
            <person name="Huch M."/>
        </authorList>
    </citation>
    <scope>NUCLEOTIDE SEQUENCE [LARGE SCALE GENOMIC DNA]</scope>
    <source>
        <strain evidence="1 2">ZW T0_25</strain>
    </source>
</reference>
<evidence type="ECO:0000313" key="2">
    <source>
        <dbReference type="Proteomes" id="UP001254257"/>
    </source>
</evidence>
<accession>A0ABU3S814</accession>
<gene>
    <name evidence="1" type="ORF">RKE40_13595</name>
</gene>
<keyword evidence="2" id="KW-1185">Reference proteome</keyword>
<sequence>MMFVPFAMPPQPPALVQVQQPGASVEETLSRRAKDDGWSASQAEWIGKIGAAAMAKDADPPGASLDEAYKAARRVLTIGYFDNVLAQGKSRLVAFLTVVDLEKQVAQRAGGPVPDYPDDALKAAYVELAKAAERGASSAEQIEIGFAALRASAK</sequence>